<reference evidence="7 8" key="1">
    <citation type="submission" date="2021-01" db="EMBL/GenBank/DDBJ databases">
        <title>Actinoplanes sp. nov. LDG1-01 isolated from lichen.</title>
        <authorList>
            <person name="Saeng-In P."/>
            <person name="Phongsopitanun W."/>
            <person name="Kanchanasin P."/>
            <person name="Yuki M."/>
            <person name="Kudo T."/>
            <person name="Ohkuma M."/>
            <person name="Tanasupawat S."/>
        </authorList>
    </citation>
    <scope>NUCLEOTIDE SEQUENCE [LARGE SCALE GENOMIC DNA]</scope>
    <source>
        <strain evidence="7 8">LDG1-01</strain>
    </source>
</reference>
<dbReference type="InterPro" id="IPR039538">
    <property type="entry name" value="BetI_C"/>
</dbReference>
<sequence>MPKIVDHERRRSEIVGAFLTVVAREGLAGAGSRAIAAELGVGAGALWHYFDSLDSVVSAACQRVLEQVDVRIAAAAQGRRGLAAIDATLGEILPLSGETRDEAEVMIGFWGRLAVSRTPGPDATEALARWGDLVRRHLTEAVEDGELRPDVPVASLADVLLSVAIGQQVHAVLAAPAAGRDCQLALVDHCLTPWRSLQTATA</sequence>
<protein>
    <submittedName>
        <fullName evidence="7">TetR/AcrR family transcriptional regulator</fullName>
    </submittedName>
</protein>
<keyword evidence="4" id="KW-0804">Transcription</keyword>
<feature type="DNA-binding region" description="H-T-H motif" evidence="5">
    <location>
        <begin position="31"/>
        <end position="50"/>
    </location>
</feature>
<dbReference type="RefSeq" id="WP_202996072.1">
    <property type="nucleotide sequence ID" value="NZ_JAENHO010000011.1"/>
</dbReference>
<dbReference type="Pfam" id="PF13977">
    <property type="entry name" value="TetR_C_6"/>
    <property type="match status" value="1"/>
</dbReference>
<dbReference type="InterPro" id="IPR001647">
    <property type="entry name" value="HTH_TetR"/>
</dbReference>
<dbReference type="InterPro" id="IPR036271">
    <property type="entry name" value="Tet_transcr_reg_TetR-rel_C_sf"/>
</dbReference>
<evidence type="ECO:0000256" key="4">
    <source>
        <dbReference type="ARBA" id="ARBA00023163"/>
    </source>
</evidence>
<dbReference type="Pfam" id="PF00440">
    <property type="entry name" value="TetR_N"/>
    <property type="match status" value="1"/>
</dbReference>
<evidence type="ECO:0000256" key="2">
    <source>
        <dbReference type="ARBA" id="ARBA00023015"/>
    </source>
</evidence>
<organism evidence="7 8">
    <name type="scientific">Paractinoplanes lichenicola</name>
    <dbReference type="NCBI Taxonomy" id="2802976"/>
    <lineage>
        <taxon>Bacteria</taxon>
        <taxon>Bacillati</taxon>
        <taxon>Actinomycetota</taxon>
        <taxon>Actinomycetes</taxon>
        <taxon>Micromonosporales</taxon>
        <taxon>Micromonosporaceae</taxon>
        <taxon>Paractinoplanes</taxon>
    </lineage>
</organism>
<keyword evidence="8" id="KW-1185">Reference proteome</keyword>
<keyword evidence="2" id="KW-0805">Transcription regulation</keyword>
<evidence type="ECO:0000313" key="7">
    <source>
        <dbReference type="EMBL" id="MBL7259366.1"/>
    </source>
</evidence>
<proteinExistence type="predicted"/>
<evidence type="ECO:0000259" key="6">
    <source>
        <dbReference type="PROSITE" id="PS50977"/>
    </source>
</evidence>
<keyword evidence="3 5" id="KW-0238">DNA-binding</keyword>
<evidence type="ECO:0000256" key="5">
    <source>
        <dbReference type="PROSITE-ProRule" id="PRU00335"/>
    </source>
</evidence>
<accession>A0ABS1VXY8</accession>
<keyword evidence="1" id="KW-0678">Repressor</keyword>
<dbReference type="InterPro" id="IPR009057">
    <property type="entry name" value="Homeodomain-like_sf"/>
</dbReference>
<dbReference type="InterPro" id="IPR050109">
    <property type="entry name" value="HTH-type_TetR-like_transc_reg"/>
</dbReference>
<name>A0ABS1VXY8_9ACTN</name>
<evidence type="ECO:0000256" key="3">
    <source>
        <dbReference type="ARBA" id="ARBA00023125"/>
    </source>
</evidence>
<dbReference type="EMBL" id="JAENHO010000011">
    <property type="protein sequence ID" value="MBL7259366.1"/>
    <property type="molecule type" value="Genomic_DNA"/>
</dbReference>
<comment type="caution">
    <text evidence="7">The sequence shown here is derived from an EMBL/GenBank/DDBJ whole genome shotgun (WGS) entry which is preliminary data.</text>
</comment>
<evidence type="ECO:0000256" key="1">
    <source>
        <dbReference type="ARBA" id="ARBA00022491"/>
    </source>
</evidence>
<dbReference type="Proteomes" id="UP000598996">
    <property type="component" value="Unassembled WGS sequence"/>
</dbReference>
<dbReference type="PANTHER" id="PTHR30055">
    <property type="entry name" value="HTH-TYPE TRANSCRIPTIONAL REGULATOR RUTR"/>
    <property type="match status" value="1"/>
</dbReference>
<dbReference type="PANTHER" id="PTHR30055:SF234">
    <property type="entry name" value="HTH-TYPE TRANSCRIPTIONAL REGULATOR BETI"/>
    <property type="match status" value="1"/>
</dbReference>
<feature type="domain" description="HTH tetR-type" evidence="6">
    <location>
        <begin position="8"/>
        <end position="68"/>
    </location>
</feature>
<evidence type="ECO:0000313" key="8">
    <source>
        <dbReference type="Proteomes" id="UP000598996"/>
    </source>
</evidence>
<dbReference type="SUPFAM" id="SSF48498">
    <property type="entry name" value="Tetracyclin repressor-like, C-terminal domain"/>
    <property type="match status" value="1"/>
</dbReference>
<dbReference type="SUPFAM" id="SSF46689">
    <property type="entry name" value="Homeodomain-like"/>
    <property type="match status" value="1"/>
</dbReference>
<dbReference type="PROSITE" id="PS50977">
    <property type="entry name" value="HTH_TETR_2"/>
    <property type="match status" value="1"/>
</dbReference>
<gene>
    <name evidence="7" type="ORF">JKJ07_34130</name>
</gene>
<dbReference type="Gene3D" id="1.10.357.10">
    <property type="entry name" value="Tetracycline Repressor, domain 2"/>
    <property type="match status" value="1"/>
</dbReference>